<feature type="transmembrane region" description="Helical" evidence="1">
    <location>
        <begin position="49"/>
        <end position="69"/>
    </location>
</feature>
<dbReference type="GO" id="GO:0032259">
    <property type="term" value="P:methylation"/>
    <property type="evidence" value="ECO:0007669"/>
    <property type="project" value="UniProtKB-KW"/>
</dbReference>
<keyword evidence="1" id="KW-1133">Transmembrane helix</keyword>
<evidence type="ECO:0000313" key="2">
    <source>
        <dbReference type="EMBL" id="PVY83404.1"/>
    </source>
</evidence>
<evidence type="ECO:0000256" key="1">
    <source>
        <dbReference type="SAM" id="Phobius"/>
    </source>
</evidence>
<dbReference type="AlphaFoldDB" id="A0A2U1D6V0"/>
<keyword evidence="2" id="KW-0808">Transferase</keyword>
<keyword evidence="1" id="KW-0812">Transmembrane</keyword>
<proteinExistence type="predicted"/>
<keyword evidence="2" id="KW-0489">Methyltransferase</keyword>
<keyword evidence="1" id="KW-0472">Membrane</keyword>
<organism evidence="2 3">
    <name type="scientific">Convivina intestini</name>
    <dbReference type="NCBI Taxonomy" id="1505726"/>
    <lineage>
        <taxon>Bacteria</taxon>
        <taxon>Bacillati</taxon>
        <taxon>Bacillota</taxon>
        <taxon>Bacilli</taxon>
        <taxon>Lactobacillales</taxon>
        <taxon>Lactobacillaceae</taxon>
        <taxon>Convivina</taxon>
    </lineage>
</organism>
<evidence type="ECO:0000313" key="3">
    <source>
        <dbReference type="Proteomes" id="UP000245433"/>
    </source>
</evidence>
<gene>
    <name evidence="2" type="ORF">C7384_1077</name>
</gene>
<feature type="transmembrane region" description="Helical" evidence="1">
    <location>
        <begin position="81"/>
        <end position="110"/>
    </location>
</feature>
<reference evidence="2 3" key="1">
    <citation type="submission" date="2018-04" db="EMBL/GenBank/DDBJ databases">
        <title>Genomic Encyclopedia of Type Strains, Phase IV (KMG-IV): sequencing the most valuable type-strain genomes for metagenomic binning, comparative biology and taxonomic classification.</title>
        <authorList>
            <person name="Goeker M."/>
        </authorList>
    </citation>
    <scope>NUCLEOTIDE SEQUENCE [LARGE SCALE GENOMIC DNA]</scope>
    <source>
        <strain evidence="2 3">DSM 28795</strain>
    </source>
</reference>
<dbReference type="Proteomes" id="UP000245433">
    <property type="component" value="Unassembled WGS sequence"/>
</dbReference>
<sequence length="135" mass="16159">MILYHFWGQWFTFIICLALLFLTIEDLYQQQAHSNYLWPINLLLYIQKYNCVSFYLLISISLLSWWLIVYRKALGSGDYPILILLLLDLSYIQFAWAILLATGLAFFFFFKIPHQPRIAFIPFLSFSWLIIKLFT</sequence>
<protein>
    <submittedName>
        <fullName evidence="2">Leader peptidase (Prepilin peptidase)/N-methyltransferase</fullName>
    </submittedName>
</protein>
<accession>A0A2U1D6V0</accession>
<dbReference type="EMBL" id="QEKT01000007">
    <property type="protein sequence ID" value="PVY83404.1"/>
    <property type="molecule type" value="Genomic_DNA"/>
</dbReference>
<name>A0A2U1D6V0_9LACO</name>
<dbReference type="GO" id="GO:0008168">
    <property type="term" value="F:methyltransferase activity"/>
    <property type="evidence" value="ECO:0007669"/>
    <property type="project" value="UniProtKB-KW"/>
</dbReference>
<keyword evidence="3" id="KW-1185">Reference proteome</keyword>
<feature type="transmembrane region" description="Helical" evidence="1">
    <location>
        <begin position="6"/>
        <end position="28"/>
    </location>
</feature>
<comment type="caution">
    <text evidence="2">The sequence shown here is derived from an EMBL/GenBank/DDBJ whole genome shotgun (WGS) entry which is preliminary data.</text>
</comment>